<dbReference type="SUPFAM" id="SSF101936">
    <property type="entry name" value="DNA-binding pseudobarrel domain"/>
    <property type="match status" value="2"/>
</dbReference>
<sequence length="350" mass="39732">MLESGNCNFGKKEKSVTLVFLRFIFSLRLLFRYWNVPRKFVVRLRGALPETVELKDPSEGRWRVSLKKTDCTTFLEEGWEEFARAQSLEAGDFLVFRFNGVSRFKVLVFGPSGCEKCSPAAGESFPPGARERETPTGACSVSVPKMAVGLDEPEDSPQECGELRRCFSGGDGRRWRWRWRQWGKRGETETIAEEEELADDDTTRKKTCSSYPLHLISQRGPVSAGDRERTLRLATTVKPVHPSFLCVIKRSHISRKPFLTVPWRFAAEFFPGKERSVVLRSTAGEWEVGCRSYGKLSHFQRGWRSFVVGNHLDIGDILVFEFAASRSNQHMNVTIFRADELLPPPSSGPT</sequence>
<comment type="subcellular location">
    <subcellularLocation>
        <location evidence="1">Nucleus</location>
    </subcellularLocation>
</comment>
<dbReference type="OrthoDB" id="1666376at2759"/>
<dbReference type="PANTHER" id="PTHR31391">
    <property type="entry name" value="B3 DOMAIN-CONTAINING PROTEIN OS11G0197600-RELATED"/>
    <property type="match status" value="1"/>
</dbReference>
<evidence type="ECO:0000313" key="8">
    <source>
        <dbReference type="Proteomes" id="UP000663760"/>
    </source>
</evidence>
<evidence type="ECO:0000256" key="4">
    <source>
        <dbReference type="ARBA" id="ARBA00023163"/>
    </source>
</evidence>
<dbReference type="Proteomes" id="UP000663760">
    <property type="component" value="Chromosome 13"/>
</dbReference>
<name>A0A7I8LAD0_SPIIN</name>
<dbReference type="InterPro" id="IPR015300">
    <property type="entry name" value="DNA-bd_pseudobarrel_sf"/>
</dbReference>
<organism evidence="7 8">
    <name type="scientific">Spirodela intermedia</name>
    <name type="common">Intermediate duckweed</name>
    <dbReference type="NCBI Taxonomy" id="51605"/>
    <lineage>
        <taxon>Eukaryota</taxon>
        <taxon>Viridiplantae</taxon>
        <taxon>Streptophyta</taxon>
        <taxon>Embryophyta</taxon>
        <taxon>Tracheophyta</taxon>
        <taxon>Spermatophyta</taxon>
        <taxon>Magnoliopsida</taxon>
        <taxon>Liliopsida</taxon>
        <taxon>Araceae</taxon>
        <taxon>Lemnoideae</taxon>
        <taxon>Spirodela</taxon>
    </lineage>
</organism>
<keyword evidence="2" id="KW-0805">Transcription regulation</keyword>
<dbReference type="InterPro" id="IPR003340">
    <property type="entry name" value="B3_DNA-bd"/>
</dbReference>
<evidence type="ECO:0000313" key="7">
    <source>
        <dbReference type="EMBL" id="CAA7406973.1"/>
    </source>
</evidence>
<dbReference type="PROSITE" id="PS50863">
    <property type="entry name" value="B3"/>
    <property type="match status" value="2"/>
</dbReference>
<keyword evidence="5" id="KW-0539">Nucleus</keyword>
<dbReference type="PANTHER" id="PTHR31391:SF4">
    <property type="entry name" value="B3 DOMAIN-CONTAINING PROTEIN OS03G0184500"/>
    <property type="match status" value="1"/>
</dbReference>
<dbReference type="EMBL" id="LR746276">
    <property type="protein sequence ID" value="CAA7406973.1"/>
    <property type="molecule type" value="Genomic_DNA"/>
</dbReference>
<accession>A0A7I8LAD0</accession>
<reference evidence="7" key="1">
    <citation type="submission" date="2020-02" db="EMBL/GenBank/DDBJ databases">
        <authorList>
            <person name="Scholz U."/>
            <person name="Mascher M."/>
            <person name="Fiebig A."/>
        </authorList>
    </citation>
    <scope>NUCLEOTIDE SEQUENCE</scope>
</reference>
<evidence type="ECO:0000256" key="1">
    <source>
        <dbReference type="ARBA" id="ARBA00004123"/>
    </source>
</evidence>
<evidence type="ECO:0000256" key="3">
    <source>
        <dbReference type="ARBA" id="ARBA00023125"/>
    </source>
</evidence>
<evidence type="ECO:0000259" key="6">
    <source>
        <dbReference type="PROSITE" id="PS50863"/>
    </source>
</evidence>
<dbReference type="SMART" id="SM01019">
    <property type="entry name" value="B3"/>
    <property type="match status" value="2"/>
</dbReference>
<protein>
    <recommendedName>
        <fullName evidence="6">TF-B3 domain-containing protein</fullName>
    </recommendedName>
</protein>
<dbReference type="GO" id="GO:0005634">
    <property type="term" value="C:nucleus"/>
    <property type="evidence" value="ECO:0007669"/>
    <property type="project" value="UniProtKB-SubCell"/>
</dbReference>
<feature type="domain" description="TF-B3" evidence="6">
    <location>
        <begin position="36"/>
        <end position="112"/>
    </location>
</feature>
<dbReference type="AlphaFoldDB" id="A0A7I8LAD0"/>
<dbReference type="Gene3D" id="2.40.330.10">
    <property type="entry name" value="DNA-binding pseudobarrel domain"/>
    <property type="match status" value="2"/>
</dbReference>
<evidence type="ECO:0000256" key="5">
    <source>
        <dbReference type="ARBA" id="ARBA00023242"/>
    </source>
</evidence>
<gene>
    <name evidence="7" type="ORF">SI8410_13017651</name>
</gene>
<keyword evidence="4" id="KW-0804">Transcription</keyword>
<evidence type="ECO:0000256" key="2">
    <source>
        <dbReference type="ARBA" id="ARBA00023015"/>
    </source>
</evidence>
<keyword evidence="3" id="KW-0238">DNA-binding</keyword>
<dbReference type="GO" id="GO:0003677">
    <property type="term" value="F:DNA binding"/>
    <property type="evidence" value="ECO:0007669"/>
    <property type="project" value="UniProtKB-KW"/>
</dbReference>
<proteinExistence type="predicted"/>
<dbReference type="CDD" id="cd10017">
    <property type="entry name" value="B3_DNA"/>
    <property type="match status" value="2"/>
</dbReference>
<keyword evidence="8" id="KW-1185">Reference proteome</keyword>
<dbReference type="Pfam" id="PF02362">
    <property type="entry name" value="B3"/>
    <property type="match status" value="2"/>
</dbReference>
<dbReference type="InterPro" id="IPR044837">
    <property type="entry name" value="REM16-like"/>
</dbReference>
<feature type="domain" description="TF-B3" evidence="6">
    <location>
        <begin position="244"/>
        <end position="339"/>
    </location>
</feature>